<dbReference type="Proteomes" id="UP001163321">
    <property type="component" value="Chromosome 4"/>
</dbReference>
<dbReference type="EMBL" id="CM047583">
    <property type="protein sequence ID" value="KAI9913279.1"/>
    <property type="molecule type" value="Genomic_DNA"/>
</dbReference>
<name>A0ACC0W5A7_9STRA</name>
<organism evidence="1 2">
    <name type="scientific">Peronosclerospora sorghi</name>
    <dbReference type="NCBI Taxonomy" id="230839"/>
    <lineage>
        <taxon>Eukaryota</taxon>
        <taxon>Sar</taxon>
        <taxon>Stramenopiles</taxon>
        <taxon>Oomycota</taxon>
        <taxon>Peronosporomycetes</taxon>
        <taxon>Peronosporales</taxon>
        <taxon>Peronosporaceae</taxon>
        <taxon>Peronosclerospora</taxon>
    </lineage>
</organism>
<protein>
    <submittedName>
        <fullName evidence="1">Uncharacterized protein</fullName>
    </submittedName>
</protein>
<gene>
    <name evidence="1" type="ORF">PsorP6_005249</name>
</gene>
<accession>A0ACC0W5A7</accession>
<reference evidence="1 2" key="1">
    <citation type="journal article" date="2022" name="bioRxiv">
        <title>The genome of the oomycete Peronosclerospora sorghi, a cosmopolitan pathogen of maize and sorghum, is inflated with dispersed pseudogenes.</title>
        <authorList>
            <person name="Fletcher K."/>
            <person name="Martin F."/>
            <person name="Isakeit T."/>
            <person name="Cavanaugh K."/>
            <person name="Magill C."/>
            <person name="Michelmore R."/>
        </authorList>
    </citation>
    <scope>NUCLEOTIDE SEQUENCE [LARGE SCALE GENOMIC DNA]</scope>
    <source>
        <strain evidence="1">P6</strain>
    </source>
</reference>
<keyword evidence="2" id="KW-1185">Reference proteome</keyword>
<sequence length="251" mass="28023">MLASRVDGLTTRLTRLNLESWNFGLEGATCLLLALRRNKTVKHLNLFYNHFGIGFGDFLAHFLLVNSSISDLSIGGVKLELSGVSVGLLTALESNFTLTSLSLEVNNLRDHGATAIFEALVKRAQLKPFKLVDLRSNRITLDGLARIADIFVSSIDANVTHAHVDSNNDAMKKRQRVENYDNSHRPSSANIVLVEELRLDGNNFPANRRLLFQYAMLIKSIRRHVGHVESMDPDSMIREVDKQDIGCVNIL</sequence>
<comment type="caution">
    <text evidence="1">The sequence shown here is derived from an EMBL/GenBank/DDBJ whole genome shotgun (WGS) entry which is preliminary data.</text>
</comment>
<proteinExistence type="predicted"/>
<evidence type="ECO:0000313" key="2">
    <source>
        <dbReference type="Proteomes" id="UP001163321"/>
    </source>
</evidence>
<evidence type="ECO:0000313" key="1">
    <source>
        <dbReference type="EMBL" id="KAI9913279.1"/>
    </source>
</evidence>